<dbReference type="NCBIfam" id="NF041644">
    <property type="entry name" value="CBO0543_fam"/>
    <property type="match status" value="1"/>
</dbReference>
<keyword evidence="3" id="KW-1185">Reference proteome</keyword>
<evidence type="ECO:0000313" key="3">
    <source>
        <dbReference type="Proteomes" id="UP001649230"/>
    </source>
</evidence>
<dbReference type="EMBL" id="CP090978">
    <property type="protein sequence ID" value="UJF35698.1"/>
    <property type="molecule type" value="Genomic_DNA"/>
</dbReference>
<feature type="transmembrane region" description="Helical" evidence="1">
    <location>
        <begin position="157"/>
        <end position="174"/>
    </location>
</feature>
<feature type="transmembrane region" description="Helical" evidence="1">
    <location>
        <begin position="64"/>
        <end position="81"/>
    </location>
</feature>
<protein>
    <submittedName>
        <fullName evidence="2">Uncharacterized protein</fullName>
    </submittedName>
</protein>
<evidence type="ECO:0000313" key="2">
    <source>
        <dbReference type="EMBL" id="UJF35698.1"/>
    </source>
</evidence>
<name>A0ABY3SQF5_9BACL</name>
<feature type="transmembrane region" description="Helical" evidence="1">
    <location>
        <begin position="101"/>
        <end position="119"/>
    </location>
</feature>
<evidence type="ECO:0000256" key="1">
    <source>
        <dbReference type="SAM" id="Phobius"/>
    </source>
</evidence>
<accession>A0ABY3SQF5</accession>
<feature type="transmembrane region" description="Helical" evidence="1">
    <location>
        <begin position="126"/>
        <end position="145"/>
    </location>
</feature>
<dbReference type="RefSeq" id="WP_235122259.1">
    <property type="nucleotide sequence ID" value="NZ_CP090978.1"/>
</dbReference>
<reference evidence="2 3" key="1">
    <citation type="journal article" date="2024" name="Int. J. Syst. Evol. Microbiol.">
        <title>Paenibacillus hexagrammi sp. nov., a novel bacterium isolated from the gut content of Hexagrammos agrammus.</title>
        <authorList>
            <person name="Jung H.K."/>
            <person name="Kim D.G."/>
            <person name="Zin H."/>
            <person name="Park J."/>
            <person name="Jung H."/>
            <person name="Kim Y.O."/>
            <person name="Kong H.J."/>
            <person name="Kim J.W."/>
            <person name="Kim Y.S."/>
        </authorList>
    </citation>
    <scope>NUCLEOTIDE SEQUENCE [LARGE SCALE GENOMIC DNA]</scope>
    <source>
        <strain evidence="2 3">YPD9-1</strain>
    </source>
</reference>
<keyword evidence="1" id="KW-0812">Transmembrane</keyword>
<organism evidence="2 3">
    <name type="scientific">Paenibacillus hexagrammi</name>
    <dbReference type="NCBI Taxonomy" id="2908839"/>
    <lineage>
        <taxon>Bacteria</taxon>
        <taxon>Bacillati</taxon>
        <taxon>Bacillota</taxon>
        <taxon>Bacilli</taxon>
        <taxon>Bacillales</taxon>
        <taxon>Paenibacillaceae</taxon>
        <taxon>Paenibacillus</taxon>
    </lineage>
</organism>
<feature type="transmembrane region" description="Helical" evidence="1">
    <location>
        <begin position="37"/>
        <end position="55"/>
    </location>
</feature>
<keyword evidence="1" id="KW-1133">Transmembrane helix</keyword>
<dbReference type="Proteomes" id="UP001649230">
    <property type="component" value="Chromosome"/>
</dbReference>
<dbReference type="InterPro" id="IPR048147">
    <property type="entry name" value="CBO0543-like"/>
</dbReference>
<keyword evidence="1" id="KW-0472">Membrane</keyword>
<proteinExistence type="predicted"/>
<gene>
    <name evidence="2" type="ORF">L0M14_11765</name>
</gene>
<sequence>MDKLEIAELIDANVNQIHSLIQVKVKIWKEYVLFSDLWWFGFFLSIAPWIIWFWIRKKQSTDRILYVGFFVMIIALMLDILGDQMGFWHYRYNVIPVLPTYFPWDMTLMPVTVMVLIQVKPKVHPFIKAIFFALVSSYVAEPFIHWLKIYELLKWRYLYSVPIQCMIYLFAHWLSTRNKFEKIMIEKERPHL</sequence>